<evidence type="ECO:0000256" key="1">
    <source>
        <dbReference type="ARBA" id="ARBA00008206"/>
    </source>
</evidence>
<evidence type="ECO:0000313" key="5">
    <source>
        <dbReference type="Proteomes" id="UP000632766"/>
    </source>
</evidence>
<dbReference type="PANTHER" id="PTHR35137:SF1">
    <property type="entry name" value="CHROMOPHORE LYASE CRL, CHLOROPLASTIC"/>
    <property type="match status" value="1"/>
</dbReference>
<reference evidence="4 5" key="1">
    <citation type="journal article" date="2021" name="Int. J. Syst. Evol. Microbiol.">
        <title>Amazonocrinis nigriterrae gen. nov., sp. nov., Atlanticothrix silvestris gen. nov., sp. nov. and Dendronalium phyllosphericum gen. nov., sp. nov., nostocacean cyanobacteria from Brazilian environments.</title>
        <authorList>
            <person name="Alvarenga D.O."/>
            <person name="Andreote A.P.D."/>
            <person name="Branco L.H.Z."/>
            <person name="Delbaje E."/>
            <person name="Cruz R.B."/>
            <person name="Varani A.M."/>
            <person name="Fiore M.F."/>
        </authorList>
    </citation>
    <scope>NUCLEOTIDE SEQUENCE [LARGE SCALE GENOMIC DNA]</scope>
    <source>
        <strain evidence="4 5">CENA67</strain>
    </source>
</reference>
<dbReference type="GO" id="GO:0017006">
    <property type="term" value="P:protein-tetrapyrrole linkage"/>
    <property type="evidence" value="ECO:0007669"/>
    <property type="project" value="UniProtKB-UniRule"/>
</dbReference>
<dbReference type="Pfam" id="PF06206">
    <property type="entry name" value="CpeT"/>
    <property type="match status" value="1"/>
</dbReference>
<dbReference type="HAMAP" id="MF_01460">
    <property type="entry name" value="Chrphore_lyase_CpxT"/>
    <property type="match status" value="1"/>
</dbReference>
<comment type="similarity">
    <text evidence="1 3">Belongs to the CpcT/CpeT biliprotein lyase family.</text>
</comment>
<comment type="caution">
    <text evidence="4">The sequence shown here is derived from an EMBL/GenBank/DDBJ whole genome shotgun (WGS) entry which is preliminary data.</text>
</comment>
<comment type="function">
    <text evidence="3">Covalently attaches a chromophore to Cys residue(s) of phycobiliproteins.</text>
</comment>
<gene>
    <name evidence="3" type="primary">cpcT</name>
    <name evidence="4" type="ORF">I8748_15060</name>
</gene>
<sequence>MTHSTDIATLARWMAADFSNQEQAFENPPFFAHIRVCIRPLPLELFSGMSLFLEQAYDYMLTQPYRMRVMHLIETENNIVIEHYNVKEEQKFYGASRDLERLKTLTIDQLEKMPGCNMVVEWTGSSFKGRVEPGKGCIVVRNGKNTYLDNEFEIDAEKFLSLDRGRDLESDERLWGSIAGPFHFLRWHSFADEVIVTSES</sequence>
<dbReference type="CDD" id="cd16338">
    <property type="entry name" value="CpcT"/>
    <property type="match status" value="1"/>
</dbReference>
<name>A0A8J7HW66_9NOST</name>
<dbReference type="InterPro" id="IPR038672">
    <property type="entry name" value="CpcT/CpeT_sf"/>
</dbReference>
<dbReference type="EC" id="4.-.-.-" evidence="3"/>
<keyword evidence="2 3" id="KW-0456">Lyase</keyword>
<evidence type="ECO:0000256" key="3">
    <source>
        <dbReference type="HAMAP-Rule" id="MF_01460"/>
    </source>
</evidence>
<keyword evidence="5" id="KW-1185">Reference proteome</keyword>
<dbReference type="RefSeq" id="WP_198125369.1">
    <property type="nucleotide sequence ID" value="NZ_JAECZC010000026.1"/>
</dbReference>
<dbReference type="EMBL" id="JAECZC010000026">
    <property type="protein sequence ID" value="MBH8563489.1"/>
    <property type="molecule type" value="Genomic_DNA"/>
</dbReference>
<dbReference type="Proteomes" id="UP000632766">
    <property type="component" value="Unassembled WGS sequence"/>
</dbReference>
<dbReference type="Gene3D" id="2.40.128.590">
    <property type="entry name" value="CpcT/CpeT domain"/>
    <property type="match status" value="1"/>
</dbReference>
<protein>
    <recommendedName>
        <fullName evidence="3">Chromophore lyase CpcT/CpeT</fullName>
        <ecNumber evidence="3">4.-.-.-</ecNumber>
    </recommendedName>
</protein>
<proteinExistence type="inferred from homology"/>
<dbReference type="InterPro" id="IPR010404">
    <property type="entry name" value="CpcT/CpeT"/>
</dbReference>
<accession>A0A8J7HW66</accession>
<evidence type="ECO:0000313" key="4">
    <source>
        <dbReference type="EMBL" id="MBH8563489.1"/>
    </source>
</evidence>
<dbReference type="GO" id="GO:0016829">
    <property type="term" value="F:lyase activity"/>
    <property type="evidence" value="ECO:0007669"/>
    <property type="project" value="UniProtKB-KW"/>
</dbReference>
<dbReference type="PANTHER" id="PTHR35137">
    <property type="entry name" value="CHROMOPHORE LYASE CRL, CHLOROPLASTIC"/>
    <property type="match status" value="1"/>
</dbReference>
<evidence type="ECO:0000256" key="2">
    <source>
        <dbReference type="ARBA" id="ARBA00023239"/>
    </source>
</evidence>
<dbReference type="AlphaFoldDB" id="A0A8J7HW66"/>
<organism evidence="4 5">
    <name type="scientific">Amazonocrinis nigriterrae CENA67</name>
    <dbReference type="NCBI Taxonomy" id="2794033"/>
    <lineage>
        <taxon>Bacteria</taxon>
        <taxon>Bacillati</taxon>
        <taxon>Cyanobacteriota</taxon>
        <taxon>Cyanophyceae</taxon>
        <taxon>Nostocales</taxon>
        <taxon>Nostocaceae</taxon>
        <taxon>Amazonocrinis</taxon>
        <taxon>Amazonocrinis nigriterrae</taxon>
    </lineage>
</organism>